<feature type="transmembrane region" description="Helical" evidence="6">
    <location>
        <begin position="376"/>
        <end position="396"/>
    </location>
</feature>
<keyword evidence="2" id="KW-0349">Heme</keyword>
<name>A0A0F9Q652_9ZZZZ</name>
<dbReference type="Pfam" id="PF09459">
    <property type="entry name" value="EB_dh"/>
    <property type="match status" value="1"/>
</dbReference>
<keyword evidence="6" id="KW-0812">Transmembrane</keyword>
<keyword evidence="6" id="KW-1133">Transmembrane helix</keyword>
<accession>A0A0F9Q652</accession>
<sequence length="405" mass="43642">MKIKFKKLILFLIVFILPFGMIISLVASDLRISAADPFTAYESSTELTVDGVADETAWGSATSLAVTTAGGTLLNTEVTLKAVYTATSIYMYATWADDTFSASRGRYNVSGYVYDQTLAAGGSEDRIAFMWEIGTVTGFSSNGCDVMCHDLTTDVDLPTGEIADMWHIKAARGGGRISHTGSGFVVDASTYELTAGTVSLHGYADDKHVDDGGRTNDAGNGPYFDNAENGHAMWIEKSPSTWIDAMIITETEIADGETINITAGMAGGWTNLTDAVDAYVLLKANVPRHILRTPTLSHGDIEVAIKWVNGVYTLETKRALDTGNADDVAFDPTGTDTYFFSFAIFDNEGQEKDGPKEHSTYKGPIELSFGAPAAPIPGYDLIIFIGGIFVISAILIKIRITRKHK</sequence>
<keyword evidence="3" id="KW-0479">Metal-binding</keyword>
<dbReference type="SMART" id="SM00887">
    <property type="entry name" value="EB_dh"/>
    <property type="match status" value="1"/>
</dbReference>
<dbReference type="GO" id="GO:0046872">
    <property type="term" value="F:metal ion binding"/>
    <property type="evidence" value="ECO:0007669"/>
    <property type="project" value="UniProtKB-KW"/>
</dbReference>
<dbReference type="EMBL" id="LAZR01005329">
    <property type="protein sequence ID" value="KKN00833.1"/>
    <property type="molecule type" value="Genomic_DNA"/>
</dbReference>
<reference evidence="8" key="1">
    <citation type="journal article" date="2015" name="Nature">
        <title>Complex archaea that bridge the gap between prokaryotes and eukaryotes.</title>
        <authorList>
            <person name="Spang A."/>
            <person name="Saw J.H."/>
            <person name="Jorgensen S.L."/>
            <person name="Zaremba-Niedzwiedzka K."/>
            <person name="Martijn J."/>
            <person name="Lind A.E."/>
            <person name="van Eijk R."/>
            <person name="Schleper C."/>
            <person name="Guy L."/>
            <person name="Ettema T.J."/>
        </authorList>
    </citation>
    <scope>NUCLEOTIDE SEQUENCE</scope>
</reference>
<dbReference type="SUPFAM" id="SSF49344">
    <property type="entry name" value="CBD9-like"/>
    <property type="match status" value="1"/>
</dbReference>
<keyword evidence="1" id="KW-0813">Transport</keyword>
<evidence type="ECO:0000256" key="2">
    <source>
        <dbReference type="ARBA" id="ARBA00022617"/>
    </source>
</evidence>
<keyword evidence="5" id="KW-0408">Iron</keyword>
<evidence type="ECO:0000256" key="3">
    <source>
        <dbReference type="ARBA" id="ARBA00022723"/>
    </source>
</evidence>
<evidence type="ECO:0000256" key="4">
    <source>
        <dbReference type="ARBA" id="ARBA00022982"/>
    </source>
</evidence>
<keyword evidence="6" id="KW-0472">Membrane</keyword>
<dbReference type="Gene3D" id="2.60.40.1190">
    <property type="match status" value="1"/>
</dbReference>
<keyword evidence="4" id="KW-0249">Electron transport</keyword>
<comment type="caution">
    <text evidence="8">The sequence shown here is derived from an EMBL/GenBank/DDBJ whole genome shotgun (WGS) entry which is preliminary data.</text>
</comment>
<dbReference type="InterPro" id="IPR019020">
    <property type="entry name" value="Cyt-c552/DMSO_Rdtase_haem-bd"/>
</dbReference>
<gene>
    <name evidence="8" type="ORF">LCGC14_1133890</name>
</gene>
<feature type="domain" description="Cytochrome c-552/DMSO reductase-like haem-binding" evidence="7">
    <location>
        <begin position="55"/>
        <end position="357"/>
    </location>
</feature>
<protein>
    <recommendedName>
        <fullName evidence="7">Cytochrome c-552/DMSO reductase-like haem-binding domain-containing protein</fullName>
    </recommendedName>
</protein>
<evidence type="ECO:0000313" key="8">
    <source>
        <dbReference type="EMBL" id="KKN00833.1"/>
    </source>
</evidence>
<evidence type="ECO:0000256" key="1">
    <source>
        <dbReference type="ARBA" id="ARBA00022448"/>
    </source>
</evidence>
<evidence type="ECO:0000259" key="7">
    <source>
        <dbReference type="SMART" id="SM00887"/>
    </source>
</evidence>
<proteinExistence type="predicted"/>
<dbReference type="GO" id="GO:0020037">
    <property type="term" value="F:heme binding"/>
    <property type="evidence" value="ECO:0007669"/>
    <property type="project" value="InterPro"/>
</dbReference>
<evidence type="ECO:0000256" key="6">
    <source>
        <dbReference type="SAM" id="Phobius"/>
    </source>
</evidence>
<evidence type="ECO:0000256" key="5">
    <source>
        <dbReference type="ARBA" id="ARBA00023004"/>
    </source>
</evidence>
<organism evidence="8">
    <name type="scientific">marine sediment metagenome</name>
    <dbReference type="NCBI Taxonomy" id="412755"/>
    <lineage>
        <taxon>unclassified sequences</taxon>
        <taxon>metagenomes</taxon>
        <taxon>ecological metagenomes</taxon>
    </lineage>
</organism>
<dbReference type="AlphaFoldDB" id="A0A0F9Q652"/>